<protein>
    <submittedName>
        <fullName evidence="2">Uncharacterized protein</fullName>
    </submittedName>
</protein>
<reference evidence="2 3" key="1">
    <citation type="submission" date="2024-09" db="EMBL/GenBank/DDBJ databases">
        <authorList>
            <person name="Sun Q."/>
            <person name="Mori K."/>
        </authorList>
    </citation>
    <scope>NUCLEOTIDE SEQUENCE [LARGE SCALE GENOMIC DNA]</scope>
    <source>
        <strain evidence="2 3">JCM 4362</strain>
    </source>
</reference>
<evidence type="ECO:0000256" key="1">
    <source>
        <dbReference type="SAM" id="MobiDB-lite"/>
    </source>
</evidence>
<organism evidence="2 3">
    <name type="scientific">Streptomyces cremeus</name>
    <dbReference type="NCBI Taxonomy" id="66881"/>
    <lineage>
        <taxon>Bacteria</taxon>
        <taxon>Bacillati</taxon>
        <taxon>Actinomycetota</taxon>
        <taxon>Actinomycetes</taxon>
        <taxon>Kitasatosporales</taxon>
        <taxon>Streptomycetaceae</taxon>
        <taxon>Streptomyces</taxon>
    </lineage>
</organism>
<keyword evidence="3" id="KW-1185">Reference proteome</keyword>
<feature type="region of interest" description="Disordered" evidence="1">
    <location>
        <begin position="187"/>
        <end position="207"/>
    </location>
</feature>
<comment type="caution">
    <text evidence="2">The sequence shown here is derived from an EMBL/GenBank/DDBJ whole genome shotgun (WGS) entry which is preliminary data.</text>
</comment>
<accession>A0ABV5PA02</accession>
<evidence type="ECO:0000313" key="3">
    <source>
        <dbReference type="Proteomes" id="UP001589718"/>
    </source>
</evidence>
<evidence type="ECO:0000313" key="2">
    <source>
        <dbReference type="EMBL" id="MFB9520031.1"/>
    </source>
</evidence>
<name>A0ABV5PA02_STRCM</name>
<dbReference type="Proteomes" id="UP001589718">
    <property type="component" value="Unassembled WGS sequence"/>
</dbReference>
<dbReference type="EMBL" id="JBHMCR010000004">
    <property type="protein sequence ID" value="MFB9520031.1"/>
    <property type="molecule type" value="Genomic_DNA"/>
</dbReference>
<gene>
    <name evidence="2" type="ORF">ACFFTU_08750</name>
</gene>
<sequence length="261" mass="28141">MFAAFHGALAPHPWRAPESEHDAYQLFHQRSAAMGWLDDRSSAAGDERAAKAPGLWAMNNATCSNHPADTEPFAWFQVECSTPTSDRPLPVQPFLRCAEDTLARIGTAHLSAVQILLPLQGLAPASRPRNALIPSMGTCDWFAERDPQAVASVMISINSGRDTAIPTVARQLTSRLGRLEQKVFLPSGSESADKDVTPSPPFAGEFRNGPPLHGLTLRGELAEWSCDAVGWLAATIADSAAQLGVRTPLLLSVVRDRRTGE</sequence>
<proteinExistence type="predicted"/>
<dbReference type="RefSeq" id="WP_345222043.1">
    <property type="nucleotide sequence ID" value="NZ_BAAAXE010000013.1"/>
</dbReference>